<dbReference type="Pfam" id="PF18730">
    <property type="entry name" value="HEPN_Cthe2314"/>
    <property type="match status" value="1"/>
</dbReference>
<protein>
    <submittedName>
        <fullName evidence="2">Cthe_2314 family HEPN domain-containing protein</fullName>
    </submittedName>
</protein>
<sequence>MHQINREIILDPDNPIQQGKINPAEGSVEVTTCADIYMLDCGKALCTVENSIQSAKLSLSLLSTSALDSLAESNRDKAEFIQLWVENSIIRVQSIYDRVLILVNRIFNLGLANESITHNTIVCNEHVKNYDIDTLLKSVNKKCNEYRFIRNSVIHHGRYSEEILDNVTLFLTTSHLSVENGGEPILEQAILDRVVDDYLNTKQSELTEYLDEIESKVSTLYDALIPIYTQKKCYLHK</sequence>
<name>A0ABU9GTA9_9GAMM</name>
<keyword evidence="3" id="KW-1185">Reference proteome</keyword>
<proteinExistence type="predicted"/>
<dbReference type="RefSeq" id="WP_341598694.1">
    <property type="nucleotide sequence ID" value="NZ_JBAKAZ010000065.1"/>
</dbReference>
<comment type="caution">
    <text evidence="2">The sequence shown here is derived from an EMBL/GenBank/DDBJ whole genome shotgun (WGS) entry which is preliminary data.</text>
</comment>
<dbReference type="EMBL" id="JBAKAZ010000065">
    <property type="protein sequence ID" value="MEL0630567.1"/>
    <property type="molecule type" value="Genomic_DNA"/>
</dbReference>
<evidence type="ECO:0000313" key="3">
    <source>
        <dbReference type="Proteomes" id="UP001369082"/>
    </source>
</evidence>
<dbReference type="InterPro" id="IPR041394">
    <property type="entry name" value="HEPN_Cthe2314"/>
</dbReference>
<evidence type="ECO:0000313" key="2">
    <source>
        <dbReference type="EMBL" id="MEL0630567.1"/>
    </source>
</evidence>
<reference evidence="2 3" key="1">
    <citation type="submission" date="2024-02" db="EMBL/GenBank/DDBJ databases">
        <title>Bacteria isolated from the canopy kelp, Nereocystis luetkeana.</title>
        <authorList>
            <person name="Pfister C.A."/>
            <person name="Younker I.T."/>
            <person name="Light S.H."/>
        </authorList>
    </citation>
    <scope>NUCLEOTIDE SEQUENCE [LARGE SCALE GENOMIC DNA]</scope>
    <source>
        <strain evidence="2 3">TI.1.05</strain>
    </source>
</reference>
<feature type="domain" description="Cthe-2314-like HEPN" evidence="1">
    <location>
        <begin position="37"/>
        <end position="188"/>
    </location>
</feature>
<evidence type="ECO:0000259" key="1">
    <source>
        <dbReference type="Pfam" id="PF18730"/>
    </source>
</evidence>
<dbReference type="Proteomes" id="UP001369082">
    <property type="component" value="Unassembled WGS sequence"/>
</dbReference>
<gene>
    <name evidence="2" type="ORF">V6256_13200</name>
</gene>
<organism evidence="2 3">
    <name type="scientific">Psychromonas aquatilis</name>
    <dbReference type="NCBI Taxonomy" id="2005072"/>
    <lineage>
        <taxon>Bacteria</taxon>
        <taxon>Pseudomonadati</taxon>
        <taxon>Pseudomonadota</taxon>
        <taxon>Gammaproteobacteria</taxon>
        <taxon>Alteromonadales</taxon>
        <taxon>Psychromonadaceae</taxon>
        <taxon>Psychromonas</taxon>
    </lineage>
</organism>
<accession>A0ABU9GTA9</accession>